<dbReference type="Pfam" id="PF09556">
    <property type="entry name" value="RE_HaeIII"/>
    <property type="match status" value="1"/>
</dbReference>
<dbReference type="InterPro" id="IPR019059">
    <property type="entry name" value="Restrct_endonuc_II_HaeIII"/>
</dbReference>
<dbReference type="GO" id="GO:0004519">
    <property type="term" value="F:endonuclease activity"/>
    <property type="evidence" value="ECO:0007669"/>
    <property type="project" value="UniProtKB-KW"/>
</dbReference>
<name>A0ABX2I5J6_BLAHA</name>
<keyword evidence="1" id="KW-0540">Nuclease</keyword>
<evidence type="ECO:0000313" key="1">
    <source>
        <dbReference type="EMBL" id="NSJ85504.1"/>
    </source>
</evidence>
<accession>A0ABX2I5J6</accession>
<comment type="caution">
    <text evidence="1">The sequence shown here is derived from an EMBL/GenBank/DDBJ whole genome shotgun (WGS) entry which is preliminary data.</text>
</comment>
<dbReference type="Proteomes" id="UP000822142">
    <property type="component" value="Unassembled WGS sequence"/>
</dbReference>
<sequence length="349" mass="39694">MAKSGKQTETGKAFEYACAYVLYKQYSKITNVVLLDSPQMSTARNAFNNLTMEEQRDYILGAEAAVRIVDRLEPKLSNQKNDMLIGLQTDSAGITGDVRDVLCMRGSDWEIGLSCKHNHQAVKHSRLSDTIDFGKEWFGIPCSTEYFEAIRNVFLPLRKIRDESKANGEPAKWDIIPDKEMGCYVPVLEAFMNELKRLDSEYPHEIPGRLIKYLIGVNDFYKVIMNDQRRFTMIESVNINGTLNQKDGKKKALIDVPLMKLPSRFYEIGFKEGSRNTIVVVCDQGWNVSMRIHNASSKIEPSLKFDVQLMAMPSSILTQIEPWDSTTLEYHKVISADKVAEDIPPYGNK</sequence>
<evidence type="ECO:0000313" key="2">
    <source>
        <dbReference type="Proteomes" id="UP000822142"/>
    </source>
</evidence>
<keyword evidence="2" id="KW-1185">Reference proteome</keyword>
<dbReference type="RefSeq" id="WP_173748528.1">
    <property type="nucleotide sequence ID" value="NZ_JAAITA010000004.1"/>
</dbReference>
<proteinExistence type="predicted"/>
<organism evidence="1 2">
    <name type="scientific">Blautia hansenii</name>
    <name type="common">Ruminococcus hansenii</name>
    <dbReference type="NCBI Taxonomy" id="1322"/>
    <lineage>
        <taxon>Bacteria</taxon>
        <taxon>Bacillati</taxon>
        <taxon>Bacillota</taxon>
        <taxon>Clostridia</taxon>
        <taxon>Lachnospirales</taxon>
        <taxon>Lachnospiraceae</taxon>
        <taxon>Blautia</taxon>
    </lineage>
</organism>
<protein>
    <submittedName>
        <fullName evidence="1">HaeIII family restriction endonuclease</fullName>
    </submittedName>
</protein>
<keyword evidence="1" id="KW-0255">Endonuclease</keyword>
<keyword evidence="1" id="KW-0378">Hydrolase</keyword>
<gene>
    <name evidence="1" type="ORF">G5A70_04825</name>
</gene>
<dbReference type="EMBL" id="JAAITA010000004">
    <property type="protein sequence ID" value="NSJ85504.1"/>
    <property type="molecule type" value="Genomic_DNA"/>
</dbReference>
<reference evidence="1 2" key="1">
    <citation type="journal article" date="2020" name="Cell Host Microbe">
        <title>Functional and Genomic Variation between Human-Derived Isolates of Lachnospiraceae Reveals Inter- and Intra-Species Diversity.</title>
        <authorList>
            <person name="Sorbara M.T."/>
            <person name="Littmann E.R."/>
            <person name="Fontana E."/>
            <person name="Moody T.U."/>
            <person name="Kohout C.E."/>
            <person name="Gjonbalaj M."/>
            <person name="Eaton V."/>
            <person name="Seok R."/>
            <person name="Leiner I.M."/>
            <person name="Pamer E.G."/>
        </authorList>
    </citation>
    <scope>NUCLEOTIDE SEQUENCE [LARGE SCALE GENOMIC DNA]</scope>
    <source>
        <strain evidence="1 2">MSK.15.26</strain>
    </source>
</reference>